<dbReference type="SUPFAM" id="SSF55781">
    <property type="entry name" value="GAF domain-like"/>
    <property type="match status" value="1"/>
</dbReference>
<evidence type="ECO:0000313" key="6">
    <source>
        <dbReference type="EMBL" id="MCU6747985.1"/>
    </source>
</evidence>
<dbReference type="InterPro" id="IPR050707">
    <property type="entry name" value="HTH_MetabolicPath_Reg"/>
</dbReference>
<dbReference type="InterPro" id="IPR036388">
    <property type="entry name" value="WH-like_DNA-bd_sf"/>
</dbReference>
<accession>A0ABT2TCH2</accession>
<evidence type="ECO:0000256" key="2">
    <source>
        <dbReference type="ARBA" id="ARBA00023125"/>
    </source>
</evidence>
<comment type="caution">
    <text evidence="6">The sequence shown here is derived from an EMBL/GenBank/DDBJ whole genome shotgun (WGS) entry which is preliminary data.</text>
</comment>
<keyword evidence="1" id="KW-0805">Transcription regulation</keyword>
<proteinExistence type="predicted"/>
<evidence type="ECO:0000256" key="1">
    <source>
        <dbReference type="ARBA" id="ARBA00023015"/>
    </source>
</evidence>
<feature type="domain" description="HTH iclR-type" evidence="4">
    <location>
        <begin position="1"/>
        <end position="63"/>
    </location>
</feature>
<keyword evidence="7" id="KW-1185">Reference proteome</keyword>
<evidence type="ECO:0000259" key="5">
    <source>
        <dbReference type="PROSITE" id="PS51078"/>
    </source>
</evidence>
<evidence type="ECO:0000259" key="4">
    <source>
        <dbReference type="PROSITE" id="PS51077"/>
    </source>
</evidence>
<dbReference type="Gene3D" id="1.10.10.10">
    <property type="entry name" value="Winged helix-like DNA-binding domain superfamily/Winged helix DNA-binding domain"/>
    <property type="match status" value="1"/>
</dbReference>
<dbReference type="Pfam" id="PF01614">
    <property type="entry name" value="IclR_C"/>
    <property type="match status" value="1"/>
</dbReference>
<dbReference type="SUPFAM" id="SSF46785">
    <property type="entry name" value="Winged helix' DNA-binding domain"/>
    <property type="match status" value="1"/>
</dbReference>
<dbReference type="InterPro" id="IPR036390">
    <property type="entry name" value="WH_DNA-bd_sf"/>
</dbReference>
<evidence type="ECO:0000256" key="3">
    <source>
        <dbReference type="ARBA" id="ARBA00023163"/>
    </source>
</evidence>
<dbReference type="InterPro" id="IPR011991">
    <property type="entry name" value="ArsR-like_HTH"/>
</dbReference>
<dbReference type="PANTHER" id="PTHR30136:SF24">
    <property type="entry name" value="HTH-TYPE TRANSCRIPTIONAL REPRESSOR ALLR"/>
    <property type="match status" value="1"/>
</dbReference>
<dbReference type="PROSITE" id="PS51077">
    <property type="entry name" value="HTH_ICLR"/>
    <property type="match status" value="1"/>
</dbReference>
<reference evidence="6 7" key="1">
    <citation type="journal article" date="2021" name="ISME Commun">
        <title>Automated analysis of genomic sequences facilitates high-throughput and comprehensive description of bacteria.</title>
        <authorList>
            <person name="Hitch T.C.A."/>
        </authorList>
    </citation>
    <scope>NUCLEOTIDE SEQUENCE [LARGE SCALE GENOMIC DNA]</scope>
    <source>
        <strain evidence="6 7">H2_18</strain>
    </source>
</reference>
<dbReference type="Proteomes" id="UP001652394">
    <property type="component" value="Unassembled WGS sequence"/>
</dbReference>
<dbReference type="CDD" id="cd00090">
    <property type="entry name" value="HTH_ARSR"/>
    <property type="match status" value="1"/>
</dbReference>
<dbReference type="InterPro" id="IPR014757">
    <property type="entry name" value="Tscrpt_reg_IclR_C"/>
</dbReference>
<dbReference type="InterPro" id="IPR005471">
    <property type="entry name" value="Tscrpt_reg_IclR_N"/>
</dbReference>
<organism evidence="6 7">
    <name type="scientific">Faecalicatena acetigenes</name>
    <dbReference type="NCBI Taxonomy" id="2981790"/>
    <lineage>
        <taxon>Bacteria</taxon>
        <taxon>Bacillati</taxon>
        <taxon>Bacillota</taxon>
        <taxon>Clostridia</taxon>
        <taxon>Lachnospirales</taxon>
        <taxon>Lachnospiraceae</taxon>
        <taxon>Faecalicatena</taxon>
    </lineage>
</organism>
<dbReference type="SMART" id="SM00346">
    <property type="entry name" value="HTH_ICLR"/>
    <property type="match status" value="1"/>
</dbReference>
<keyword evidence="2" id="KW-0238">DNA-binding</keyword>
<name>A0ABT2TCH2_9FIRM</name>
<keyword evidence="3" id="KW-0804">Transcription</keyword>
<dbReference type="Gene3D" id="3.30.450.40">
    <property type="match status" value="1"/>
</dbReference>
<feature type="domain" description="IclR-ED" evidence="5">
    <location>
        <begin position="64"/>
        <end position="244"/>
    </location>
</feature>
<protein>
    <submittedName>
        <fullName evidence="6">IclR family transcriptional regulator</fullName>
    </submittedName>
</protein>
<sequence length="244" mass="27500">MQVIDRALEILTILSKETNGLSVSGLAKKLSLPPSSIHRILASLKENNFIIQDSESRKYKIGYKLYTLCSNMSKNNILVNLAKPIMQKLSEEIQMTVVLCVMEENHIINIACIESDEHSMYMVKIGKQMPLYSTSAGRVFSAYMDRCTVKEIYENMDLKPSTPYTKTKIQELLEELDHIREKGYALIDEELQMGIQGVASPIFDNNKKVAAALALTSMKQSRMITDEIIEKLKQSADSITKAIS</sequence>
<gene>
    <name evidence="6" type="ORF">OCV51_10030</name>
</gene>
<dbReference type="EMBL" id="JAOQJX010000014">
    <property type="protein sequence ID" value="MCU6747985.1"/>
    <property type="molecule type" value="Genomic_DNA"/>
</dbReference>
<evidence type="ECO:0000313" key="7">
    <source>
        <dbReference type="Proteomes" id="UP001652394"/>
    </source>
</evidence>
<dbReference type="RefSeq" id="WP_059068144.1">
    <property type="nucleotide sequence ID" value="NZ_JAOQJX010000014.1"/>
</dbReference>
<dbReference type="PANTHER" id="PTHR30136">
    <property type="entry name" value="HELIX-TURN-HELIX TRANSCRIPTIONAL REGULATOR, ICLR FAMILY"/>
    <property type="match status" value="1"/>
</dbReference>
<dbReference type="InterPro" id="IPR029016">
    <property type="entry name" value="GAF-like_dom_sf"/>
</dbReference>
<dbReference type="Pfam" id="PF09339">
    <property type="entry name" value="HTH_IclR"/>
    <property type="match status" value="1"/>
</dbReference>
<dbReference type="PROSITE" id="PS51078">
    <property type="entry name" value="ICLR_ED"/>
    <property type="match status" value="1"/>
</dbReference>